<evidence type="ECO:0000256" key="7">
    <source>
        <dbReference type="ARBA" id="ARBA00047368"/>
    </source>
</evidence>
<comment type="catalytic activity">
    <reaction evidence="15">
        <text>13-(9Z-hexadecenoyloxy)-octadecanoate + H2O = 13-hydroxy-octadecanoate + (9Z)-hexadecenoate + H(+)</text>
        <dbReference type="Rhea" id="RHEA:52076"/>
        <dbReference type="ChEBI" id="CHEBI:15377"/>
        <dbReference type="ChEBI" id="CHEBI:15378"/>
        <dbReference type="ChEBI" id="CHEBI:32372"/>
        <dbReference type="ChEBI" id="CHEBI:136304"/>
        <dbReference type="ChEBI" id="CHEBI:136315"/>
    </reaction>
    <physiologicalReaction direction="left-to-right" evidence="15">
        <dbReference type="Rhea" id="RHEA:52077"/>
    </physiologicalReaction>
</comment>
<feature type="transmembrane region" description="Helical" evidence="17">
    <location>
        <begin position="16"/>
        <end position="37"/>
    </location>
</feature>
<evidence type="ECO:0000313" key="18">
    <source>
        <dbReference type="EMBL" id="KAJ3646174.1"/>
    </source>
</evidence>
<evidence type="ECO:0000256" key="13">
    <source>
        <dbReference type="ARBA" id="ARBA00049221"/>
    </source>
</evidence>
<dbReference type="InterPro" id="IPR006838">
    <property type="entry name" value="ADTRP_AIG1"/>
</dbReference>
<reference evidence="18" key="1">
    <citation type="journal article" date="2023" name="G3 (Bethesda)">
        <title>Whole genome assemblies of Zophobas morio and Tenebrio molitor.</title>
        <authorList>
            <person name="Kaur S."/>
            <person name="Stinson S.A."/>
            <person name="diCenzo G.C."/>
        </authorList>
    </citation>
    <scope>NUCLEOTIDE SEQUENCE</scope>
    <source>
        <strain evidence="18">QUZm001</strain>
    </source>
</reference>
<protein>
    <submittedName>
        <fullName evidence="18">Uncharacterized protein</fullName>
    </submittedName>
</protein>
<feature type="transmembrane region" description="Helical" evidence="17">
    <location>
        <begin position="130"/>
        <end position="149"/>
    </location>
</feature>
<comment type="catalytic activity">
    <reaction evidence="12">
        <text>9-(9Z-octadecenoyloxy)-octadecanoate + H2O = 9-hydroxy-octadecanoate + (9Z)-octadecenoate + H(+)</text>
        <dbReference type="Rhea" id="RHEA:52048"/>
        <dbReference type="ChEBI" id="CHEBI:15377"/>
        <dbReference type="ChEBI" id="CHEBI:15378"/>
        <dbReference type="ChEBI" id="CHEBI:30823"/>
        <dbReference type="ChEBI" id="CHEBI:136282"/>
        <dbReference type="ChEBI" id="CHEBI:136286"/>
    </reaction>
    <physiologicalReaction direction="left-to-right" evidence="12">
        <dbReference type="Rhea" id="RHEA:52049"/>
    </physiologicalReaction>
</comment>
<evidence type="ECO:0000313" key="19">
    <source>
        <dbReference type="Proteomes" id="UP001168821"/>
    </source>
</evidence>
<accession>A0AA38HZ50</accession>
<evidence type="ECO:0000256" key="8">
    <source>
        <dbReference type="ARBA" id="ARBA00047427"/>
    </source>
</evidence>
<gene>
    <name evidence="18" type="ORF">Zmor_023772</name>
</gene>
<comment type="catalytic activity">
    <reaction evidence="16">
        <text>12-(9Z-hexadecenoyloxy)-octadecanoate + H2O = 12-hydroxyoctadecanoate + (9Z)-hexadecenoate + H(+)</text>
        <dbReference type="Rhea" id="RHEA:52072"/>
        <dbReference type="ChEBI" id="CHEBI:15377"/>
        <dbReference type="ChEBI" id="CHEBI:15378"/>
        <dbReference type="ChEBI" id="CHEBI:32372"/>
        <dbReference type="ChEBI" id="CHEBI:84201"/>
        <dbReference type="ChEBI" id="CHEBI:136312"/>
    </reaction>
    <physiologicalReaction direction="left-to-right" evidence="16">
        <dbReference type="Rhea" id="RHEA:52073"/>
    </physiologicalReaction>
</comment>
<evidence type="ECO:0000256" key="9">
    <source>
        <dbReference type="ARBA" id="ARBA00047863"/>
    </source>
</evidence>
<comment type="catalytic activity">
    <reaction evidence="1">
        <text>9-(9Z-hexadecenoyloxy)-octadecanoate + H2O = (9Z)-hexadecenoate + 9-hydroxy-octadecanoate + H(+)</text>
        <dbReference type="Rhea" id="RHEA:52068"/>
        <dbReference type="ChEBI" id="CHEBI:15377"/>
        <dbReference type="ChEBI" id="CHEBI:15378"/>
        <dbReference type="ChEBI" id="CHEBI:32372"/>
        <dbReference type="ChEBI" id="CHEBI:136286"/>
        <dbReference type="ChEBI" id="CHEBI:136309"/>
    </reaction>
    <physiologicalReaction direction="left-to-right" evidence="1">
        <dbReference type="Rhea" id="RHEA:52069"/>
    </physiologicalReaction>
</comment>
<evidence type="ECO:0000256" key="3">
    <source>
        <dbReference type="ARBA" id="ARBA00009300"/>
    </source>
</evidence>
<evidence type="ECO:0000256" key="16">
    <source>
        <dbReference type="ARBA" id="ARBA00049428"/>
    </source>
</evidence>
<evidence type="ECO:0000256" key="2">
    <source>
        <dbReference type="ARBA" id="ARBA00004127"/>
    </source>
</evidence>
<dbReference type="PANTHER" id="PTHR10989">
    <property type="entry name" value="ANDROGEN-INDUCED PROTEIN 1-RELATED"/>
    <property type="match status" value="1"/>
</dbReference>
<feature type="transmembrane region" description="Helical" evidence="17">
    <location>
        <begin position="188"/>
        <end position="209"/>
    </location>
</feature>
<evidence type="ECO:0000256" key="1">
    <source>
        <dbReference type="ARBA" id="ARBA00000923"/>
    </source>
</evidence>
<keyword evidence="19" id="KW-1185">Reference proteome</keyword>
<keyword evidence="4 17" id="KW-0812">Transmembrane</keyword>
<keyword evidence="6 17" id="KW-0472">Membrane</keyword>
<keyword evidence="5 17" id="KW-1133">Transmembrane helix</keyword>
<comment type="catalytic activity">
    <reaction evidence="13">
        <text>9-octadecanoyloxy-octadecanoate + H2O = 9-hydroxy-octadecanoate + octadecanoate + H(+)</text>
        <dbReference type="Rhea" id="RHEA:52096"/>
        <dbReference type="ChEBI" id="CHEBI:15377"/>
        <dbReference type="ChEBI" id="CHEBI:15378"/>
        <dbReference type="ChEBI" id="CHEBI:25629"/>
        <dbReference type="ChEBI" id="CHEBI:136286"/>
        <dbReference type="ChEBI" id="CHEBI:136373"/>
    </reaction>
    <physiologicalReaction direction="left-to-right" evidence="13">
        <dbReference type="Rhea" id="RHEA:52097"/>
    </physiologicalReaction>
</comment>
<comment type="subcellular location">
    <subcellularLocation>
        <location evidence="2">Endomembrane system</location>
        <topology evidence="2">Multi-pass membrane protein</topology>
    </subcellularLocation>
</comment>
<comment type="caution">
    <text evidence="18">The sequence shown here is derived from an EMBL/GenBank/DDBJ whole genome shotgun (WGS) entry which is preliminary data.</text>
</comment>
<evidence type="ECO:0000256" key="12">
    <source>
        <dbReference type="ARBA" id="ARBA00048800"/>
    </source>
</evidence>
<evidence type="ECO:0000256" key="15">
    <source>
        <dbReference type="ARBA" id="ARBA00049322"/>
    </source>
</evidence>
<evidence type="ECO:0000256" key="17">
    <source>
        <dbReference type="SAM" id="Phobius"/>
    </source>
</evidence>
<evidence type="ECO:0000256" key="11">
    <source>
        <dbReference type="ARBA" id="ARBA00048701"/>
    </source>
</evidence>
<dbReference type="PANTHER" id="PTHR10989:SF16">
    <property type="entry name" value="AT02829P-RELATED"/>
    <property type="match status" value="1"/>
</dbReference>
<dbReference type="Proteomes" id="UP001168821">
    <property type="component" value="Unassembled WGS sequence"/>
</dbReference>
<dbReference type="EMBL" id="JALNTZ010000007">
    <property type="protein sequence ID" value="KAJ3646174.1"/>
    <property type="molecule type" value="Genomic_DNA"/>
</dbReference>
<sequence length="312" mass="36423">MQFKKDMKFFKGRLKFLTIWNMILQAVFFTICVINDVIGTNEDAPKKTPFIRRIKDLILTCLAFPLSMFVGLTFWCIYFVDRELIFPRALDKFFPVWLNHAMHTNIMIFILIELYTSYRKYPSRKFGMSVLSVFMLIYLIWIHIIHAYSGAWRVSLGDLSPVEYPRLTFQPQSRQLIFYNYLNNDGIFMIHTFKVFCMPNSFLLAVVVLSHHHPDEILAVESFTSCPKLRKYGVNRVVSCRVVRNAQATLERAKTRENFEKQSITININANPALDLGSGTMMPVTRIPRVFIVPWFLGKKFGTNVVLVSFRT</sequence>
<comment type="catalytic activity">
    <reaction evidence="10">
        <text>12-octadecanoyloxy-octadecanoate + H2O = 12-hydroxyoctadecanoate + octadecanoate + H(+)</text>
        <dbReference type="Rhea" id="RHEA:52080"/>
        <dbReference type="ChEBI" id="CHEBI:15377"/>
        <dbReference type="ChEBI" id="CHEBI:15378"/>
        <dbReference type="ChEBI" id="CHEBI:25629"/>
        <dbReference type="ChEBI" id="CHEBI:84201"/>
        <dbReference type="ChEBI" id="CHEBI:136330"/>
    </reaction>
    <physiologicalReaction direction="left-to-right" evidence="10">
        <dbReference type="Rhea" id="RHEA:52081"/>
    </physiologicalReaction>
</comment>
<comment type="similarity">
    <text evidence="3">Belongs to the AIG1 family.</text>
</comment>
<proteinExistence type="inferred from homology"/>
<dbReference type="GO" id="GO:0016020">
    <property type="term" value="C:membrane"/>
    <property type="evidence" value="ECO:0007669"/>
    <property type="project" value="InterPro"/>
</dbReference>
<feature type="transmembrane region" description="Helical" evidence="17">
    <location>
        <begin position="57"/>
        <end position="80"/>
    </location>
</feature>
<evidence type="ECO:0000256" key="4">
    <source>
        <dbReference type="ARBA" id="ARBA00022692"/>
    </source>
</evidence>
<comment type="catalytic activity">
    <reaction evidence="11">
        <text>12-(9Z-octadecenoyloxy)-octadecanoate + H2O = 12-hydroxyoctadecanoate + (9Z)-octadecenoate + H(+)</text>
        <dbReference type="Rhea" id="RHEA:52060"/>
        <dbReference type="ChEBI" id="CHEBI:15377"/>
        <dbReference type="ChEBI" id="CHEBI:15378"/>
        <dbReference type="ChEBI" id="CHEBI:30823"/>
        <dbReference type="ChEBI" id="CHEBI:84201"/>
        <dbReference type="ChEBI" id="CHEBI:136302"/>
    </reaction>
    <physiologicalReaction direction="left-to-right" evidence="11">
        <dbReference type="Rhea" id="RHEA:52061"/>
    </physiologicalReaction>
</comment>
<comment type="catalytic activity">
    <reaction evidence="8">
        <text>13-octadecanoyloxy-octadecanoate + H2O = 13-hydroxy-octadecanoate + octadecanoate + H(+)</text>
        <dbReference type="Rhea" id="RHEA:52084"/>
        <dbReference type="ChEBI" id="CHEBI:15377"/>
        <dbReference type="ChEBI" id="CHEBI:15378"/>
        <dbReference type="ChEBI" id="CHEBI:25629"/>
        <dbReference type="ChEBI" id="CHEBI:136304"/>
        <dbReference type="ChEBI" id="CHEBI:136335"/>
    </reaction>
    <physiologicalReaction direction="left-to-right" evidence="8">
        <dbReference type="Rhea" id="RHEA:52085"/>
    </physiologicalReaction>
</comment>
<dbReference type="GO" id="GO:0012505">
    <property type="term" value="C:endomembrane system"/>
    <property type="evidence" value="ECO:0007669"/>
    <property type="project" value="UniProtKB-SubCell"/>
</dbReference>
<comment type="catalytic activity">
    <reaction evidence="7">
        <text>12-hexadecanoyloxy-octadecanoate + H2O = 12-hydroxyoctadecanoate + hexadecanoate + H(+)</text>
        <dbReference type="Rhea" id="RHEA:52056"/>
        <dbReference type="ChEBI" id="CHEBI:7896"/>
        <dbReference type="ChEBI" id="CHEBI:15377"/>
        <dbReference type="ChEBI" id="CHEBI:15378"/>
        <dbReference type="ChEBI" id="CHEBI:83677"/>
        <dbReference type="ChEBI" id="CHEBI:84201"/>
    </reaction>
    <physiologicalReaction direction="left-to-right" evidence="7">
        <dbReference type="Rhea" id="RHEA:52057"/>
    </physiologicalReaction>
</comment>
<comment type="catalytic activity">
    <reaction evidence="9">
        <text>9-hexadecanoyloxy-octadecanoate + H2O = 9-hydroxy-octadecanoate + hexadecanoate + H(+)</text>
        <dbReference type="Rhea" id="RHEA:52052"/>
        <dbReference type="ChEBI" id="CHEBI:7896"/>
        <dbReference type="ChEBI" id="CHEBI:15377"/>
        <dbReference type="ChEBI" id="CHEBI:15378"/>
        <dbReference type="ChEBI" id="CHEBI:83670"/>
        <dbReference type="ChEBI" id="CHEBI:136286"/>
    </reaction>
    <physiologicalReaction direction="left-to-right" evidence="9">
        <dbReference type="Rhea" id="RHEA:52053"/>
    </physiologicalReaction>
</comment>
<evidence type="ECO:0000256" key="10">
    <source>
        <dbReference type="ARBA" id="ARBA00048680"/>
    </source>
</evidence>
<evidence type="ECO:0000256" key="14">
    <source>
        <dbReference type="ARBA" id="ARBA00049296"/>
    </source>
</evidence>
<comment type="catalytic activity">
    <reaction evidence="14">
        <text>13-(9Z-octadecenoyloxy)-octadecanoate + H2O = 13-hydroxy-octadecanoate + (9Z)-octadecenoate + H(+)</text>
        <dbReference type="Rhea" id="RHEA:52064"/>
        <dbReference type="ChEBI" id="CHEBI:15377"/>
        <dbReference type="ChEBI" id="CHEBI:15378"/>
        <dbReference type="ChEBI" id="CHEBI:30823"/>
        <dbReference type="ChEBI" id="CHEBI:136303"/>
        <dbReference type="ChEBI" id="CHEBI:136304"/>
    </reaction>
    <physiologicalReaction direction="left-to-right" evidence="14">
        <dbReference type="Rhea" id="RHEA:52065"/>
    </physiologicalReaction>
</comment>
<evidence type="ECO:0000256" key="6">
    <source>
        <dbReference type="ARBA" id="ARBA00023136"/>
    </source>
</evidence>
<organism evidence="18 19">
    <name type="scientific">Zophobas morio</name>
    <dbReference type="NCBI Taxonomy" id="2755281"/>
    <lineage>
        <taxon>Eukaryota</taxon>
        <taxon>Metazoa</taxon>
        <taxon>Ecdysozoa</taxon>
        <taxon>Arthropoda</taxon>
        <taxon>Hexapoda</taxon>
        <taxon>Insecta</taxon>
        <taxon>Pterygota</taxon>
        <taxon>Neoptera</taxon>
        <taxon>Endopterygota</taxon>
        <taxon>Coleoptera</taxon>
        <taxon>Polyphaga</taxon>
        <taxon>Cucujiformia</taxon>
        <taxon>Tenebrionidae</taxon>
        <taxon>Zophobas</taxon>
    </lineage>
</organism>
<dbReference type="AlphaFoldDB" id="A0AA38HZ50"/>
<name>A0AA38HZ50_9CUCU</name>
<evidence type="ECO:0000256" key="5">
    <source>
        <dbReference type="ARBA" id="ARBA00022989"/>
    </source>
</evidence>
<dbReference type="Pfam" id="PF04750">
    <property type="entry name" value="Far-17a_AIG1"/>
    <property type="match status" value="1"/>
</dbReference>
<feature type="transmembrane region" description="Helical" evidence="17">
    <location>
        <begin position="100"/>
        <end position="118"/>
    </location>
</feature>